<dbReference type="RefSeq" id="WP_073047673.1">
    <property type="nucleotide sequence ID" value="NZ_FRCJ01000009.1"/>
</dbReference>
<proteinExistence type="predicted"/>
<feature type="coiled-coil region" evidence="1">
    <location>
        <begin position="44"/>
        <end position="71"/>
    </location>
</feature>
<sequence length="92" mass="10438">MDDKILNMSLADLGRIQRRLGKLQSQEEGHMIGLERAADNCWEYPGADEKYEQLSNEMVELEKKLEILSGVKETIDNAIAKLRALLSDKCCI</sequence>
<reference evidence="2 3" key="1">
    <citation type="submission" date="2016-11" db="EMBL/GenBank/DDBJ databases">
        <authorList>
            <person name="Jaros S."/>
            <person name="Januszkiewicz K."/>
            <person name="Wedrychowicz H."/>
        </authorList>
    </citation>
    <scope>NUCLEOTIDE SEQUENCE [LARGE SCALE GENOMIC DNA]</scope>
    <source>
        <strain evidence="2 3">BPI-34</strain>
    </source>
</reference>
<organism evidence="2 3">
    <name type="scientific">Xylanibacter ruminicola</name>
    <name type="common">Prevotella ruminicola</name>
    <dbReference type="NCBI Taxonomy" id="839"/>
    <lineage>
        <taxon>Bacteria</taxon>
        <taxon>Pseudomonadati</taxon>
        <taxon>Bacteroidota</taxon>
        <taxon>Bacteroidia</taxon>
        <taxon>Bacteroidales</taxon>
        <taxon>Prevotellaceae</taxon>
        <taxon>Xylanibacter</taxon>
    </lineage>
</organism>
<dbReference type="AlphaFoldDB" id="A0A1M7NA43"/>
<dbReference type="Proteomes" id="UP000184280">
    <property type="component" value="Unassembled WGS sequence"/>
</dbReference>
<protein>
    <submittedName>
        <fullName evidence="2">Uncharacterized protein</fullName>
    </submittedName>
</protein>
<evidence type="ECO:0000256" key="1">
    <source>
        <dbReference type="SAM" id="Coils"/>
    </source>
</evidence>
<name>A0A1M7NA43_XYLRU</name>
<evidence type="ECO:0000313" key="2">
    <source>
        <dbReference type="EMBL" id="SHN00372.1"/>
    </source>
</evidence>
<accession>A0A1M7NA43</accession>
<dbReference type="EMBL" id="FRCJ01000009">
    <property type="protein sequence ID" value="SHN00372.1"/>
    <property type="molecule type" value="Genomic_DNA"/>
</dbReference>
<keyword evidence="1" id="KW-0175">Coiled coil</keyword>
<evidence type="ECO:0000313" key="3">
    <source>
        <dbReference type="Proteomes" id="UP000184280"/>
    </source>
</evidence>
<gene>
    <name evidence="2" type="ORF">SAMN04488494_3148</name>
</gene>